<dbReference type="AlphaFoldDB" id="H1VF19"/>
<dbReference type="HOGENOM" id="CLU_1299619_0_0_1"/>
<dbReference type="Proteomes" id="UP000007174">
    <property type="component" value="Unassembled WGS sequence"/>
</dbReference>
<evidence type="ECO:0000313" key="2">
    <source>
        <dbReference type="Proteomes" id="UP000007174"/>
    </source>
</evidence>
<sequence>MLQLGLPVSRCCLVFWYYRLRGCENCSTLSRFKLKVVRHRGWAVGGKPSDAREYAPLADYFSIIPWCIILRQSFLVDAMAFVLSSKTPIEVCRRRSKYMALQGFMDIGRIQYLGFWSNLYSSGGRKSRPGSPTSWLVISPHKTIVANSSTSACPSCCRLTKHRQLQADSRAQKSTGIVDRSFEDVGSAAYDLLYLHLPDLAATNCGPTQPET</sequence>
<name>H1VF19_COLHI</name>
<organism evidence="1 2">
    <name type="scientific">Colletotrichum higginsianum (strain IMI 349063)</name>
    <name type="common">Crucifer anthracnose fungus</name>
    <dbReference type="NCBI Taxonomy" id="759273"/>
    <lineage>
        <taxon>Eukaryota</taxon>
        <taxon>Fungi</taxon>
        <taxon>Dikarya</taxon>
        <taxon>Ascomycota</taxon>
        <taxon>Pezizomycotina</taxon>
        <taxon>Sordariomycetes</taxon>
        <taxon>Hypocreomycetidae</taxon>
        <taxon>Glomerellales</taxon>
        <taxon>Glomerellaceae</taxon>
        <taxon>Colletotrichum</taxon>
        <taxon>Colletotrichum destructivum species complex</taxon>
    </lineage>
</organism>
<evidence type="ECO:0000313" key="1">
    <source>
        <dbReference type="EMBL" id="CCF38822.1"/>
    </source>
</evidence>
<reference evidence="2" key="1">
    <citation type="journal article" date="2012" name="Nat. Genet.">
        <title>Lifestyle transitions in plant pathogenic Colletotrichum fungi deciphered by genome and transcriptome analyses.</title>
        <authorList>
            <person name="O'Connell R.J."/>
            <person name="Thon M.R."/>
            <person name="Hacquard S."/>
            <person name="Amyotte S.G."/>
            <person name="Kleemann J."/>
            <person name="Torres M.F."/>
            <person name="Damm U."/>
            <person name="Buiate E.A."/>
            <person name="Epstein L."/>
            <person name="Alkan N."/>
            <person name="Altmueller J."/>
            <person name="Alvarado-Balderrama L."/>
            <person name="Bauser C.A."/>
            <person name="Becker C."/>
            <person name="Birren B.W."/>
            <person name="Chen Z."/>
            <person name="Choi J."/>
            <person name="Crouch J.A."/>
            <person name="Duvick J.P."/>
            <person name="Farman M.A."/>
            <person name="Gan P."/>
            <person name="Heiman D."/>
            <person name="Henrissat B."/>
            <person name="Howard R.J."/>
            <person name="Kabbage M."/>
            <person name="Koch C."/>
            <person name="Kracher B."/>
            <person name="Kubo Y."/>
            <person name="Law A.D."/>
            <person name="Lebrun M.-H."/>
            <person name="Lee Y.-H."/>
            <person name="Miyara I."/>
            <person name="Moore N."/>
            <person name="Neumann U."/>
            <person name="Nordstroem K."/>
            <person name="Panaccione D.G."/>
            <person name="Panstruga R."/>
            <person name="Place M."/>
            <person name="Proctor R.H."/>
            <person name="Prusky D."/>
            <person name="Rech G."/>
            <person name="Reinhardt R."/>
            <person name="Rollins J.A."/>
            <person name="Rounsley S."/>
            <person name="Schardl C.L."/>
            <person name="Schwartz D.C."/>
            <person name="Shenoy N."/>
            <person name="Shirasu K."/>
            <person name="Sikhakolli U.R."/>
            <person name="Stueber K."/>
            <person name="Sukno S.A."/>
            <person name="Sweigard J.A."/>
            <person name="Takano Y."/>
            <person name="Takahara H."/>
            <person name="Trail F."/>
            <person name="van der Does H.C."/>
            <person name="Voll L.M."/>
            <person name="Will I."/>
            <person name="Young S."/>
            <person name="Zeng Q."/>
            <person name="Zhang J."/>
            <person name="Zhou S."/>
            <person name="Dickman M.B."/>
            <person name="Schulze-Lefert P."/>
            <person name="Ver Loren van Themaat E."/>
            <person name="Ma L.-J."/>
            <person name="Vaillancourt L.J."/>
        </authorList>
    </citation>
    <scope>NUCLEOTIDE SEQUENCE [LARGE SCALE GENOMIC DNA]</scope>
    <source>
        <strain evidence="2">IMI 349063</strain>
    </source>
</reference>
<gene>
    <name evidence="1" type="ORF">CH063_09814</name>
</gene>
<dbReference type="EMBL" id="CACQ02003174">
    <property type="protein sequence ID" value="CCF38822.1"/>
    <property type="molecule type" value="Genomic_DNA"/>
</dbReference>
<proteinExistence type="predicted"/>
<protein>
    <submittedName>
        <fullName evidence="1">Uncharacterized protein</fullName>
    </submittedName>
</protein>
<accession>H1VF19</accession>